<evidence type="ECO:0000256" key="4">
    <source>
        <dbReference type="ARBA" id="ARBA00023163"/>
    </source>
</evidence>
<dbReference type="InterPro" id="IPR013324">
    <property type="entry name" value="RNA_pol_sigma_r3/r4-like"/>
</dbReference>
<proteinExistence type="predicted"/>
<reference evidence="6 7" key="1">
    <citation type="submission" date="2014-03" db="EMBL/GenBank/DDBJ databases">
        <title>Draft Genome Sequences of Four Burkholderia Strains.</title>
        <authorList>
            <person name="Liu X.Y."/>
            <person name="Li C.X."/>
            <person name="Xu J.H."/>
        </authorList>
    </citation>
    <scope>NUCLEOTIDE SEQUENCE [LARGE SCALE GENOMIC DNA]</scope>
    <source>
        <strain evidence="6 7">DSM 50014</strain>
    </source>
</reference>
<evidence type="ECO:0000313" key="6">
    <source>
        <dbReference type="EMBL" id="KDR44181.1"/>
    </source>
</evidence>
<organism evidence="6 7">
    <name type="scientific">Caballeronia glathei</name>
    <dbReference type="NCBI Taxonomy" id="60547"/>
    <lineage>
        <taxon>Bacteria</taxon>
        <taxon>Pseudomonadati</taxon>
        <taxon>Pseudomonadota</taxon>
        <taxon>Betaproteobacteria</taxon>
        <taxon>Burkholderiales</taxon>
        <taxon>Burkholderiaceae</taxon>
        <taxon>Caballeronia</taxon>
    </lineage>
</organism>
<dbReference type="Gene3D" id="1.20.140.160">
    <property type="match status" value="1"/>
</dbReference>
<dbReference type="EMBL" id="JFHC01000003">
    <property type="protein sequence ID" value="KDR44181.1"/>
    <property type="molecule type" value="Genomic_DNA"/>
</dbReference>
<name>A0A069Q340_9BURK</name>
<sequence length="169" mass="18219">MICDLPTVLPELLPRLWTFAMRLSDDRHVANDLVERACAFGLKESRRTQSCGSALCRMYSSIYSMWAAASGKSAAFADPARERGKHAATHTPAGCAAMTTADRIIAAVSALPHAERVVFLLVAVEGLSIDEAAQILDIPPHAVSRRLYEGRLAIGNQMLDECPPAAASR</sequence>
<dbReference type="GO" id="GO:0003677">
    <property type="term" value="F:DNA binding"/>
    <property type="evidence" value="ECO:0007669"/>
    <property type="project" value="UniProtKB-KW"/>
</dbReference>
<dbReference type="RefSeq" id="WP_035935071.1">
    <property type="nucleotide sequence ID" value="NZ_CADFFX010000002.1"/>
</dbReference>
<dbReference type="Proteomes" id="UP000027466">
    <property type="component" value="Unassembled WGS sequence"/>
</dbReference>
<keyword evidence="1" id="KW-0805">Transcription regulation</keyword>
<dbReference type="InterPro" id="IPR013249">
    <property type="entry name" value="RNA_pol_sigma70_r4_t2"/>
</dbReference>
<feature type="domain" description="RNA polymerase sigma factor 70 region 4 type 2" evidence="5">
    <location>
        <begin position="102"/>
        <end position="153"/>
    </location>
</feature>
<gene>
    <name evidence="6" type="ORF">BG61_19130</name>
</gene>
<evidence type="ECO:0000256" key="2">
    <source>
        <dbReference type="ARBA" id="ARBA00023082"/>
    </source>
</evidence>
<dbReference type="GO" id="GO:0016987">
    <property type="term" value="F:sigma factor activity"/>
    <property type="evidence" value="ECO:0007669"/>
    <property type="project" value="UniProtKB-KW"/>
</dbReference>
<evidence type="ECO:0000256" key="1">
    <source>
        <dbReference type="ARBA" id="ARBA00023015"/>
    </source>
</evidence>
<dbReference type="GO" id="GO:0006352">
    <property type="term" value="P:DNA-templated transcription initiation"/>
    <property type="evidence" value="ECO:0007669"/>
    <property type="project" value="InterPro"/>
</dbReference>
<evidence type="ECO:0000259" key="5">
    <source>
        <dbReference type="Pfam" id="PF08281"/>
    </source>
</evidence>
<dbReference type="CDD" id="cd06171">
    <property type="entry name" value="Sigma70_r4"/>
    <property type="match status" value="1"/>
</dbReference>
<keyword evidence="2" id="KW-0731">Sigma factor</keyword>
<evidence type="ECO:0000313" key="7">
    <source>
        <dbReference type="Proteomes" id="UP000027466"/>
    </source>
</evidence>
<dbReference type="InterPro" id="IPR039425">
    <property type="entry name" value="RNA_pol_sigma-70-like"/>
</dbReference>
<dbReference type="PANTHER" id="PTHR43133:SF8">
    <property type="entry name" value="RNA POLYMERASE SIGMA FACTOR HI_1459-RELATED"/>
    <property type="match status" value="1"/>
</dbReference>
<keyword evidence="4" id="KW-0804">Transcription</keyword>
<dbReference type="STRING" id="60547.GCA_000751215_04300"/>
<dbReference type="PANTHER" id="PTHR43133">
    <property type="entry name" value="RNA POLYMERASE ECF-TYPE SIGMA FACTO"/>
    <property type="match status" value="1"/>
</dbReference>
<keyword evidence="3" id="KW-0238">DNA-binding</keyword>
<dbReference type="SUPFAM" id="SSF88659">
    <property type="entry name" value="Sigma3 and sigma4 domains of RNA polymerase sigma factors"/>
    <property type="match status" value="1"/>
</dbReference>
<accession>A0A069Q340</accession>
<keyword evidence="7" id="KW-1185">Reference proteome</keyword>
<protein>
    <submittedName>
        <fullName evidence="6">RNA polymerase sigma 70</fullName>
    </submittedName>
</protein>
<comment type="caution">
    <text evidence="6">The sequence shown here is derived from an EMBL/GenBank/DDBJ whole genome shotgun (WGS) entry which is preliminary data.</text>
</comment>
<dbReference type="Pfam" id="PF08281">
    <property type="entry name" value="Sigma70_r4_2"/>
    <property type="match status" value="1"/>
</dbReference>
<evidence type="ECO:0000256" key="3">
    <source>
        <dbReference type="ARBA" id="ARBA00023125"/>
    </source>
</evidence>
<dbReference type="AlphaFoldDB" id="A0A069Q340"/>